<protein>
    <submittedName>
        <fullName evidence="2">Uncharacterized protein</fullName>
    </submittedName>
</protein>
<feature type="region of interest" description="Disordered" evidence="1">
    <location>
        <begin position="157"/>
        <end position="180"/>
    </location>
</feature>
<gene>
    <name evidence="2" type="ORF">TPSB3V08_LOCUS9101</name>
</gene>
<evidence type="ECO:0000256" key="1">
    <source>
        <dbReference type="SAM" id="MobiDB-lite"/>
    </source>
</evidence>
<organism evidence="2">
    <name type="scientific">Timema poppense</name>
    <name type="common">Walking stick</name>
    <dbReference type="NCBI Taxonomy" id="170557"/>
    <lineage>
        <taxon>Eukaryota</taxon>
        <taxon>Metazoa</taxon>
        <taxon>Ecdysozoa</taxon>
        <taxon>Arthropoda</taxon>
        <taxon>Hexapoda</taxon>
        <taxon>Insecta</taxon>
        <taxon>Pterygota</taxon>
        <taxon>Neoptera</taxon>
        <taxon>Polyneoptera</taxon>
        <taxon>Phasmatodea</taxon>
        <taxon>Timematodea</taxon>
        <taxon>Timematoidea</taxon>
        <taxon>Timematidae</taxon>
        <taxon>Timema</taxon>
    </lineage>
</organism>
<reference evidence="2" key="1">
    <citation type="submission" date="2020-11" db="EMBL/GenBank/DDBJ databases">
        <authorList>
            <person name="Tran Van P."/>
        </authorList>
    </citation>
    <scope>NUCLEOTIDE SEQUENCE</scope>
</reference>
<dbReference type="EMBL" id="OD006981">
    <property type="protein sequence ID" value="CAD7413556.1"/>
    <property type="molecule type" value="Genomic_DNA"/>
</dbReference>
<dbReference type="AlphaFoldDB" id="A0A7R9DGS7"/>
<proteinExistence type="predicted"/>
<sequence>MKVLNDMLGFDSILWGLLRSSTLKNICDLVVRYRCFLFTKEQSEPKTDLTAACSRRCKMKSTRRPRSVLLEGVTLVIDWTANDEKIRVRFPVWSIEAGFSLDCFPLSFHASMGTFLAAHRPGRPTDYNHFSRLRPANFQETKIRRVPGMTIVNVDIASHPGIPKTPTPREAGKPSKSGRT</sequence>
<evidence type="ECO:0000313" key="2">
    <source>
        <dbReference type="EMBL" id="CAD7413556.1"/>
    </source>
</evidence>
<accession>A0A7R9DGS7</accession>
<name>A0A7R9DGS7_TIMPO</name>